<dbReference type="PANTHER" id="PTHR13887">
    <property type="entry name" value="GLUTATHIONE S-TRANSFERASE KAPPA"/>
    <property type="match status" value="1"/>
</dbReference>
<proteinExistence type="inferred from homology"/>
<dbReference type="Pfam" id="PF13462">
    <property type="entry name" value="Thioredoxin_4"/>
    <property type="match status" value="1"/>
</dbReference>
<evidence type="ECO:0000313" key="5">
    <source>
        <dbReference type="EMBL" id="SMX23249.1"/>
    </source>
</evidence>
<dbReference type="AlphaFoldDB" id="A0A238IXN8"/>
<dbReference type="Proteomes" id="UP000201838">
    <property type="component" value="Unassembled WGS sequence"/>
</dbReference>
<dbReference type="Gene3D" id="3.40.30.10">
    <property type="entry name" value="Glutaredoxin"/>
    <property type="match status" value="1"/>
</dbReference>
<dbReference type="OrthoDB" id="8478320at2"/>
<evidence type="ECO:0000313" key="6">
    <source>
        <dbReference type="Proteomes" id="UP000201838"/>
    </source>
</evidence>
<evidence type="ECO:0000256" key="1">
    <source>
        <dbReference type="ARBA" id="ARBA00003565"/>
    </source>
</evidence>
<evidence type="ECO:0000256" key="2">
    <source>
        <dbReference type="ARBA" id="ARBA00005791"/>
    </source>
</evidence>
<reference evidence="5 6" key="1">
    <citation type="submission" date="2017-05" db="EMBL/GenBank/DDBJ databases">
        <authorList>
            <person name="Song R."/>
            <person name="Chenine A.L."/>
            <person name="Ruprecht R.M."/>
        </authorList>
    </citation>
    <scope>NUCLEOTIDE SEQUENCE [LARGE SCALE GENOMIC DNA]</scope>
    <source>
        <strain evidence="5 6">CECT 8489</strain>
    </source>
</reference>
<dbReference type="PROSITE" id="PS51352">
    <property type="entry name" value="THIOREDOXIN_2"/>
    <property type="match status" value="1"/>
</dbReference>
<feature type="domain" description="Thioredoxin" evidence="4">
    <location>
        <begin position="20"/>
        <end position="212"/>
    </location>
</feature>
<gene>
    <name evidence="5" type="primary">bdbD_2</name>
    <name evidence="5" type="ORF">BOA8489_01353</name>
</gene>
<evidence type="ECO:0000259" key="4">
    <source>
        <dbReference type="PROSITE" id="PS51352"/>
    </source>
</evidence>
<dbReference type="SUPFAM" id="SSF52833">
    <property type="entry name" value="Thioredoxin-like"/>
    <property type="match status" value="1"/>
</dbReference>
<dbReference type="RefSeq" id="WP_093973225.1">
    <property type="nucleotide sequence ID" value="NZ_FXXQ01000003.1"/>
</dbReference>
<dbReference type="InterPro" id="IPR012336">
    <property type="entry name" value="Thioredoxin-like_fold"/>
</dbReference>
<keyword evidence="6" id="KW-1185">Reference proteome</keyword>
<name>A0A238IXN8_9RHOB</name>
<protein>
    <submittedName>
        <fullName evidence="5">Disulfide bond formation protein D</fullName>
    </submittedName>
</protein>
<comment type="similarity">
    <text evidence="2">Belongs to the thioredoxin family. DsbA subfamily.</text>
</comment>
<feature type="chain" id="PRO_5013257794" evidence="3">
    <location>
        <begin position="29"/>
        <end position="213"/>
    </location>
</feature>
<dbReference type="InterPro" id="IPR036249">
    <property type="entry name" value="Thioredoxin-like_sf"/>
</dbReference>
<evidence type="ECO:0000256" key="3">
    <source>
        <dbReference type="SAM" id="SignalP"/>
    </source>
</evidence>
<feature type="signal peptide" evidence="3">
    <location>
        <begin position="1"/>
        <end position="28"/>
    </location>
</feature>
<comment type="function">
    <text evidence="1">May be required for disulfide bond formation in some proteins.</text>
</comment>
<accession>A0A238IXN8</accession>
<dbReference type="InterPro" id="IPR013766">
    <property type="entry name" value="Thioredoxin_domain"/>
</dbReference>
<dbReference type="EMBL" id="FXXQ01000003">
    <property type="protein sequence ID" value="SMX23249.1"/>
    <property type="molecule type" value="Genomic_DNA"/>
</dbReference>
<organism evidence="5 6">
    <name type="scientific">Boseongicola aestuarii</name>
    <dbReference type="NCBI Taxonomy" id="1470561"/>
    <lineage>
        <taxon>Bacteria</taxon>
        <taxon>Pseudomonadati</taxon>
        <taxon>Pseudomonadota</taxon>
        <taxon>Alphaproteobacteria</taxon>
        <taxon>Rhodobacterales</taxon>
        <taxon>Paracoccaceae</taxon>
        <taxon>Boseongicola</taxon>
    </lineage>
</organism>
<sequence>MNRFTSAFTATALAMLAALFLSAQSVSAQDASAVDTSDVPEMTLGNPDAEVTVIEYASFTCPHCASFHAGAFKDLKKEFIDTGKIKFVYREVFFDRQGLWAAIVARCGEGAENRYFGIADMIYENQRVWARQEDPAAIVDSLRRFGKTAGLTDAQLDQCLTDAEGAQKLYARYLQQAEEDGVTSTPTFIIDGNRHSNMAYADMADLINAALGE</sequence>
<dbReference type="PANTHER" id="PTHR13887:SF56">
    <property type="entry name" value="THIOREDOXIN-LIKE REDUCTASE RV2466C"/>
    <property type="match status" value="1"/>
</dbReference>
<keyword evidence="3" id="KW-0732">Signal</keyword>